<evidence type="ECO:0000313" key="6">
    <source>
        <dbReference type="Proteomes" id="UP000576087"/>
    </source>
</evidence>
<comment type="caution">
    <text evidence="3">The sequence shown here is derived from an EMBL/GenBank/DDBJ whole genome shotgun (WGS) entry which is preliminary data.</text>
</comment>
<evidence type="ECO:0000313" key="4">
    <source>
        <dbReference type="Proteomes" id="UP000520770"/>
    </source>
</evidence>
<dbReference type="AlphaFoldDB" id="A0A7W6Y3H3"/>
<dbReference type="Proteomes" id="UP000524535">
    <property type="component" value="Unassembled WGS sequence"/>
</dbReference>
<evidence type="ECO:0000313" key="3">
    <source>
        <dbReference type="EMBL" id="MBB4448116.1"/>
    </source>
</evidence>
<keyword evidence="5" id="KW-1185">Reference proteome</keyword>
<dbReference type="EMBL" id="JACIGY010000006">
    <property type="protein sequence ID" value="MBB4413483.1"/>
    <property type="molecule type" value="Genomic_DNA"/>
</dbReference>
<reference evidence="4 5" key="1">
    <citation type="submission" date="2020-08" db="EMBL/GenBank/DDBJ databases">
        <title>Genomic Encyclopedia of Type Strains, Phase IV (KMG-V): Genome sequencing to study the core and pangenomes of soil and plant-associated prokaryotes.</title>
        <authorList>
            <person name="Whitman W."/>
        </authorList>
    </citation>
    <scope>NUCLEOTIDE SEQUENCE [LARGE SCALE GENOMIC DNA]</scope>
    <source>
        <strain evidence="2 5">SEMIA 444</strain>
        <strain evidence="1 4">SEMIA 448</strain>
        <strain evidence="3 6">SEMIA 452</strain>
    </source>
</reference>
<dbReference type="EMBL" id="JACIHM010000006">
    <property type="protein sequence ID" value="MBB4448116.1"/>
    <property type="molecule type" value="Genomic_DNA"/>
</dbReference>
<dbReference type="EMBL" id="JACIGW010000005">
    <property type="protein sequence ID" value="MBB4350485.1"/>
    <property type="molecule type" value="Genomic_DNA"/>
</dbReference>
<sequence>MVDVNVEIKAEDSPISNAVDLYYSQLYEILNPQTEQKIALNSSLVTFDIIPQAPMFTEYVFRAFADRTVTISPTEYGPVALGVANTNDRYSFFFTEVLKQAVFKLDTALRQDIVDKIDLIDREVRQSRQELQLFYQTMFTAWNSYATQNGVAADDAYYLDKQTAFFNTNNFAEQISYYKNIISDGLVRMHILRDAQYPDVEARHISSLFKYATLDQYLMPRPKDPILEEINKYDPIRLGQAYIYNNLNYFEPSVEIRPSGYLPKFLTNIGKRSVSIEKTAAATHQHDVSWSASGTARKWFFFKASASVSSESHLKETIAATNRVGMAFENLAEYWVNRGPWFSSGVFAYKRIREVLAANPIYAGLLGHAISSVILGRGLELTLHFDKVSTFSEWSKFTASASGSFSVFGMNIPATSGSMSDYKLNTRESEDKKSVTFLDDPAHTRLLGFRVDKLFDGAEEFALAASPYIDEVGPDDKAISSLGTWSSAVDTSAEKRKNKLLKIATEKLLD</sequence>
<proteinExistence type="predicted"/>
<protein>
    <submittedName>
        <fullName evidence="3">Uncharacterized protein</fullName>
    </submittedName>
</protein>
<evidence type="ECO:0000313" key="1">
    <source>
        <dbReference type="EMBL" id="MBB4350485.1"/>
    </source>
</evidence>
<organism evidence="3 6">
    <name type="scientific">Aliirhizobium cellulosilyticum</name>
    <dbReference type="NCBI Taxonomy" id="393664"/>
    <lineage>
        <taxon>Bacteria</taxon>
        <taxon>Pseudomonadati</taxon>
        <taxon>Pseudomonadota</taxon>
        <taxon>Alphaproteobacteria</taxon>
        <taxon>Hyphomicrobiales</taxon>
        <taxon>Rhizobiaceae</taxon>
        <taxon>Aliirhizobium</taxon>
    </lineage>
</organism>
<evidence type="ECO:0000313" key="5">
    <source>
        <dbReference type="Proteomes" id="UP000524535"/>
    </source>
</evidence>
<name>A0A7W6Y3H3_9HYPH</name>
<dbReference type="Proteomes" id="UP000520770">
    <property type="component" value="Unassembled WGS sequence"/>
</dbReference>
<dbReference type="Proteomes" id="UP000576087">
    <property type="component" value="Unassembled WGS sequence"/>
</dbReference>
<gene>
    <name evidence="2" type="ORF">GGE31_004011</name>
    <name evidence="1" type="ORF">GGE33_004250</name>
    <name evidence="3" type="ORF">GGE35_003953</name>
</gene>
<accession>A0A7W6Y3H3</accession>
<dbReference type="RefSeq" id="WP_183827336.1">
    <property type="nucleotide sequence ID" value="NZ_JACIGW010000005.1"/>
</dbReference>
<evidence type="ECO:0000313" key="2">
    <source>
        <dbReference type="EMBL" id="MBB4413483.1"/>
    </source>
</evidence>